<evidence type="ECO:0000313" key="1">
    <source>
        <dbReference type="EMBL" id="MQY13873.1"/>
    </source>
</evidence>
<dbReference type="EMBL" id="WEGJ01000016">
    <property type="protein sequence ID" value="MQY13873.1"/>
    <property type="molecule type" value="Genomic_DNA"/>
</dbReference>
<proteinExistence type="predicted"/>
<sequence>MTEYTRWQDIRAEYAARAGGEEAVAEGKRELLAECMGVTQKRVSQVDQVGIAGQDS</sequence>
<protein>
    <submittedName>
        <fullName evidence="1">Uncharacterized protein</fullName>
    </submittedName>
</protein>
<reference evidence="1 2" key="1">
    <citation type="submission" date="2019-10" db="EMBL/GenBank/DDBJ databases">
        <title>Streptomyces smaragdinus sp. nov. and Streptomyces fabii sp. nov., isolated from the gut of fungus growing-termite Macrotermes natalensis.</title>
        <authorList>
            <person name="Schwitalla J."/>
            <person name="Benndorf R."/>
            <person name="Martin K."/>
            <person name="De Beer W."/>
            <person name="Kaster A.-K."/>
            <person name="Vollmers J."/>
            <person name="Poulsen M."/>
            <person name="Beemelmanns C."/>
        </authorList>
    </citation>
    <scope>NUCLEOTIDE SEQUENCE [LARGE SCALE GENOMIC DNA]</scope>
    <source>
        <strain evidence="1 2">RB5</strain>
    </source>
</reference>
<gene>
    <name evidence="1" type="ORF">SRB5_40290</name>
</gene>
<dbReference type="Proteomes" id="UP000466345">
    <property type="component" value="Unassembled WGS sequence"/>
</dbReference>
<dbReference type="RefSeq" id="WP_228390245.1">
    <property type="nucleotide sequence ID" value="NZ_WEGJ01000016.1"/>
</dbReference>
<keyword evidence="2" id="KW-1185">Reference proteome</keyword>
<dbReference type="AlphaFoldDB" id="A0A7K0CKU9"/>
<evidence type="ECO:0000313" key="2">
    <source>
        <dbReference type="Proteomes" id="UP000466345"/>
    </source>
</evidence>
<organism evidence="1 2">
    <name type="scientific">Streptomyces smaragdinus</name>
    <dbReference type="NCBI Taxonomy" id="2585196"/>
    <lineage>
        <taxon>Bacteria</taxon>
        <taxon>Bacillati</taxon>
        <taxon>Actinomycetota</taxon>
        <taxon>Actinomycetes</taxon>
        <taxon>Kitasatosporales</taxon>
        <taxon>Streptomycetaceae</taxon>
        <taxon>Streptomyces</taxon>
    </lineage>
</organism>
<name>A0A7K0CKU9_9ACTN</name>
<comment type="caution">
    <text evidence="1">The sequence shown here is derived from an EMBL/GenBank/DDBJ whole genome shotgun (WGS) entry which is preliminary data.</text>
</comment>
<accession>A0A7K0CKU9</accession>